<sequence>MYDTRSRCNRGGHVAGVIAVSPLQCTYACNGHVKGLVTSFSCKTPLRLMMLRTMFGISHMQTLH</sequence>
<reference evidence="1" key="2">
    <citation type="journal article" date="2021" name="Genome Biol. Evol.">
        <title>Developing a high-quality reference genome for a parasitic bivalve with doubly uniparental inheritance (Bivalvia: Unionida).</title>
        <authorList>
            <person name="Smith C.H."/>
        </authorList>
    </citation>
    <scope>NUCLEOTIDE SEQUENCE</scope>
    <source>
        <strain evidence="1">CHS0354</strain>
        <tissue evidence="1">Mantle</tissue>
    </source>
</reference>
<evidence type="ECO:0000313" key="1">
    <source>
        <dbReference type="EMBL" id="KAK3598497.1"/>
    </source>
</evidence>
<accession>A0AAE0SUY0</accession>
<dbReference type="AlphaFoldDB" id="A0AAE0SUY0"/>
<organism evidence="1 2">
    <name type="scientific">Potamilus streckersoni</name>
    <dbReference type="NCBI Taxonomy" id="2493646"/>
    <lineage>
        <taxon>Eukaryota</taxon>
        <taxon>Metazoa</taxon>
        <taxon>Spiralia</taxon>
        <taxon>Lophotrochozoa</taxon>
        <taxon>Mollusca</taxon>
        <taxon>Bivalvia</taxon>
        <taxon>Autobranchia</taxon>
        <taxon>Heteroconchia</taxon>
        <taxon>Palaeoheterodonta</taxon>
        <taxon>Unionida</taxon>
        <taxon>Unionoidea</taxon>
        <taxon>Unionidae</taxon>
        <taxon>Ambleminae</taxon>
        <taxon>Lampsilini</taxon>
        <taxon>Potamilus</taxon>
    </lineage>
</organism>
<dbReference type="Proteomes" id="UP001195483">
    <property type="component" value="Unassembled WGS sequence"/>
</dbReference>
<dbReference type="EMBL" id="JAEAOA010000110">
    <property type="protein sequence ID" value="KAK3598497.1"/>
    <property type="molecule type" value="Genomic_DNA"/>
</dbReference>
<evidence type="ECO:0000313" key="2">
    <source>
        <dbReference type="Proteomes" id="UP001195483"/>
    </source>
</evidence>
<name>A0AAE0SUY0_9BIVA</name>
<proteinExistence type="predicted"/>
<reference evidence="1" key="3">
    <citation type="submission" date="2023-05" db="EMBL/GenBank/DDBJ databases">
        <authorList>
            <person name="Smith C.H."/>
        </authorList>
    </citation>
    <scope>NUCLEOTIDE SEQUENCE</scope>
    <source>
        <strain evidence="1">CHS0354</strain>
        <tissue evidence="1">Mantle</tissue>
    </source>
</reference>
<keyword evidence="2" id="KW-1185">Reference proteome</keyword>
<reference evidence="1" key="1">
    <citation type="journal article" date="2021" name="Genome Biol. Evol.">
        <title>A High-Quality Reference Genome for a Parasitic Bivalve with Doubly Uniparental Inheritance (Bivalvia: Unionida).</title>
        <authorList>
            <person name="Smith C.H."/>
        </authorList>
    </citation>
    <scope>NUCLEOTIDE SEQUENCE</scope>
    <source>
        <strain evidence="1">CHS0354</strain>
    </source>
</reference>
<protein>
    <submittedName>
        <fullName evidence="1">Uncharacterized protein</fullName>
    </submittedName>
</protein>
<comment type="caution">
    <text evidence="1">The sequence shown here is derived from an EMBL/GenBank/DDBJ whole genome shotgun (WGS) entry which is preliminary data.</text>
</comment>
<gene>
    <name evidence="1" type="ORF">CHS0354_001034</name>
</gene>